<reference evidence="2" key="1">
    <citation type="submission" date="2021-01" db="EMBL/GenBank/DDBJ databases">
        <title>Microvirga sp.</title>
        <authorList>
            <person name="Kim M.K."/>
        </authorList>
    </citation>
    <scope>NUCLEOTIDE SEQUENCE</scope>
    <source>
        <strain evidence="2">5420S-16</strain>
    </source>
</reference>
<accession>A0A937CYE3</accession>
<feature type="compositionally biased region" description="Basic and acidic residues" evidence="1">
    <location>
        <begin position="364"/>
        <end position="382"/>
    </location>
</feature>
<sequence>MIVTHEGLLGLDPTLLKGWNTATDEVPEGGMLSGVFKAGNGWRTMADLYRLVPVNVGGSWYLVVPRDDVELPTIGEVISDAAEALVAFHKAALCKTRAVYVDIADWQKAKGTKKKVRWYSCWSPTGLAEHATSVTFAGAGMLNSLMYHVARQAHPGSTPFEVMNISEREPRTARPTVLIYYYTRHLGATTWWGIDEGSRCLVAISKHLEAIGFDGYWSGNDVIRPYFRHRFDGVECQPKMAGTNTLRHHTRCAYFYSNKAQTGDDAILEALGLAKDDIRRAREDEDIVQFVFRGALRNGHFSDTYEIHLYSDDQAERLKDYLVASGISDDVRLVAVEAAGIMDVERPESKTVSQTVKIDPLTFKQREERRKAKDRERMQINRDRKRAAKVASGTARGPGRPPKSAVPVEVIATDYLEIRAQETQPAEGQLFTDFHLQTLTAPPASHHAQRSKHTAPPSEPSST</sequence>
<feature type="region of interest" description="Disordered" evidence="1">
    <location>
        <begin position="364"/>
        <end position="405"/>
    </location>
</feature>
<feature type="region of interest" description="Disordered" evidence="1">
    <location>
        <begin position="424"/>
        <end position="463"/>
    </location>
</feature>
<organism evidence="2 3">
    <name type="scientific">Microvirga aerilata</name>
    <dbReference type="NCBI Taxonomy" id="670292"/>
    <lineage>
        <taxon>Bacteria</taxon>
        <taxon>Pseudomonadati</taxon>
        <taxon>Pseudomonadota</taxon>
        <taxon>Alphaproteobacteria</taxon>
        <taxon>Hyphomicrobiales</taxon>
        <taxon>Methylobacteriaceae</taxon>
        <taxon>Microvirga</taxon>
    </lineage>
</organism>
<keyword evidence="3" id="KW-1185">Reference proteome</keyword>
<dbReference type="EMBL" id="JAEQMY010000052">
    <property type="protein sequence ID" value="MBL0406828.1"/>
    <property type="molecule type" value="Genomic_DNA"/>
</dbReference>
<evidence type="ECO:0000256" key="1">
    <source>
        <dbReference type="SAM" id="MobiDB-lite"/>
    </source>
</evidence>
<dbReference type="Proteomes" id="UP000605848">
    <property type="component" value="Unassembled WGS sequence"/>
</dbReference>
<protein>
    <submittedName>
        <fullName evidence="2">Uncharacterized protein</fullName>
    </submittedName>
</protein>
<proteinExistence type="predicted"/>
<evidence type="ECO:0000313" key="2">
    <source>
        <dbReference type="EMBL" id="MBL0406828.1"/>
    </source>
</evidence>
<comment type="caution">
    <text evidence="2">The sequence shown here is derived from an EMBL/GenBank/DDBJ whole genome shotgun (WGS) entry which is preliminary data.</text>
</comment>
<dbReference type="AlphaFoldDB" id="A0A937CYE3"/>
<name>A0A937CYE3_9HYPH</name>
<dbReference type="RefSeq" id="WP_202063689.1">
    <property type="nucleotide sequence ID" value="NZ_JAEQMY010000052.1"/>
</dbReference>
<evidence type="ECO:0000313" key="3">
    <source>
        <dbReference type="Proteomes" id="UP000605848"/>
    </source>
</evidence>
<gene>
    <name evidence="2" type="ORF">JKG68_23060</name>
</gene>